<dbReference type="InterPro" id="IPR002347">
    <property type="entry name" value="SDR_fam"/>
</dbReference>
<protein>
    <submittedName>
        <fullName evidence="6">SDR family oxidoreductase</fullName>
    </submittedName>
</protein>
<keyword evidence="7" id="KW-1185">Reference proteome</keyword>
<keyword evidence="3" id="KW-0520">NAD</keyword>
<dbReference type="EMBL" id="JADKPO010000058">
    <property type="protein sequence ID" value="MBF4770519.1"/>
    <property type="molecule type" value="Genomic_DNA"/>
</dbReference>
<keyword evidence="2" id="KW-0560">Oxidoreductase</keyword>
<dbReference type="Gene3D" id="3.40.50.720">
    <property type="entry name" value="NAD(P)-binding Rossmann-like Domain"/>
    <property type="match status" value="1"/>
</dbReference>
<evidence type="ECO:0000256" key="3">
    <source>
        <dbReference type="ARBA" id="ARBA00023027"/>
    </source>
</evidence>
<reference evidence="6" key="1">
    <citation type="submission" date="2020-11" db="EMBL/GenBank/DDBJ databases">
        <title>Nocardioides cynanchi sp. nov., isolated from soil of rhizosphere of Cynanchum wilfordii.</title>
        <authorList>
            <person name="Lee J.-S."/>
            <person name="Suh M.K."/>
            <person name="Kim J.-S."/>
        </authorList>
    </citation>
    <scope>NUCLEOTIDE SEQUENCE</scope>
    <source>
        <strain evidence="6">KCTC 19276</strain>
    </source>
</reference>
<dbReference type="PRINTS" id="PR00081">
    <property type="entry name" value="GDHRDH"/>
</dbReference>
<gene>
    <name evidence="6" type="ORF">ISU10_22340</name>
</gene>
<name>A0A930YPR0_9ACTN</name>
<dbReference type="Proteomes" id="UP000660668">
    <property type="component" value="Unassembled WGS sequence"/>
</dbReference>
<comment type="similarity">
    <text evidence="1">Belongs to the short-chain dehydrogenases/reductases (SDR) family.</text>
</comment>
<keyword evidence="4" id="KW-0443">Lipid metabolism</keyword>
<dbReference type="AlphaFoldDB" id="A0A930YPR0"/>
<dbReference type="FunFam" id="3.40.50.720:FF:000084">
    <property type="entry name" value="Short-chain dehydrogenase reductase"/>
    <property type="match status" value="1"/>
</dbReference>
<evidence type="ECO:0000256" key="5">
    <source>
        <dbReference type="ARBA" id="ARBA00023221"/>
    </source>
</evidence>
<evidence type="ECO:0000313" key="7">
    <source>
        <dbReference type="Proteomes" id="UP000660668"/>
    </source>
</evidence>
<dbReference type="InterPro" id="IPR036291">
    <property type="entry name" value="NAD(P)-bd_dom_sf"/>
</dbReference>
<dbReference type="PANTHER" id="PTHR43180">
    <property type="entry name" value="3-OXOACYL-(ACYL-CARRIER-PROTEIN) REDUCTASE (AFU_ORTHOLOGUE AFUA_6G11210)"/>
    <property type="match status" value="1"/>
</dbReference>
<dbReference type="SUPFAM" id="SSF51735">
    <property type="entry name" value="NAD(P)-binding Rossmann-fold domains"/>
    <property type="match status" value="1"/>
</dbReference>
<evidence type="ECO:0000256" key="2">
    <source>
        <dbReference type="ARBA" id="ARBA00023002"/>
    </source>
</evidence>
<dbReference type="PANTHER" id="PTHR43180:SF28">
    <property type="entry name" value="NAD(P)-BINDING ROSSMANN-FOLD SUPERFAMILY PROTEIN"/>
    <property type="match status" value="1"/>
</dbReference>
<dbReference type="GO" id="GO:0016491">
    <property type="term" value="F:oxidoreductase activity"/>
    <property type="evidence" value="ECO:0007669"/>
    <property type="project" value="UniProtKB-KW"/>
</dbReference>
<dbReference type="RefSeq" id="WP_194698663.1">
    <property type="nucleotide sequence ID" value="NZ_JADKPO010000058.1"/>
</dbReference>
<keyword evidence="5" id="KW-0753">Steroid metabolism</keyword>
<dbReference type="Pfam" id="PF13561">
    <property type="entry name" value="adh_short_C2"/>
    <property type="match status" value="1"/>
</dbReference>
<dbReference type="GO" id="GO:0008202">
    <property type="term" value="P:steroid metabolic process"/>
    <property type="evidence" value="ECO:0007669"/>
    <property type="project" value="UniProtKB-KW"/>
</dbReference>
<sequence length="283" mass="28376">MSRPDRLAGQVAVVTGGAGGLGAASARLLSEEGASVVVVDLDGDRAAEVAVSLPGPAIGIAADVSSEADVAGYVAAAVERFGRLDLHHLNAGVPGSFAALPDLSLADFDRVLAVNVSGVFLGLREAFRCYQAQGTTGNIVITASIGSLQGSADLLAYQTSKHAVLGLLHGAAVYGGPLGVRVNAVAPGIVPTELFAANATASGGRDDMATRAATTPLRRAGRPDEIATAVAFLLSDEATYITGAVLSADGGASVVSTVRPSGGAGAWDAAAHDRAFYGEERLR</sequence>
<comment type="caution">
    <text evidence="6">The sequence shown here is derived from an EMBL/GenBank/DDBJ whole genome shotgun (WGS) entry which is preliminary data.</text>
</comment>
<accession>A0A930YPR0</accession>
<evidence type="ECO:0000256" key="4">
    <source>
        <dbReference type="ARBA" id="ARBA00023098"/>
    </source>
</evidence>
<evidence type="ECO:0000256" key="1">
    <source>
        <dbReference type="ARBA" id="ARBA00006484"/>
    </source>
</evidence>
<proteinExistence type="inferred from homology"/>
<evidence type="ECO:0000313" key="6">
    <source>
        <dbReference type="EMBL" id="MBF4770519.1"/>
    </source>
</evidence>
<organism evidence="6 7">
    <name type="scientific">Nocardioides agariphilus</name>
    <dbReference type="NCBI Taxonomy" id="433664"/>
    <lineage>
        <taxon>Bacteria</taxon>
        <taxon>Bacillati</taxon>
        <taxon>Actinomycetota</taxon>
        <taxon>Actinomycetes</taxon>
        <taxon>Propionibacteriales</taxon>
        <taxon>Nocardioidaceae</taxon>
        <taxon>Nocardioides</taxon>
    </lineage>
</organism>